<dbReference type="PANTHER" id="PTHR12428">
    <property type="entry name" value="OXA1"/>
    <property type="match status" value="1"/>
</dbReference>
<feature type="transmembrane region" description="Helical" evidence="13">
    <location>
        <begin position="503"/>
        <end position="522"/>
    </location>
</feature>
<keyword evidence="6 13" id="KW-0812">Transmembrane</keyword>
<keyword evidence="8 13" id="KW-1133">Transmembrane helix</keyword>
<evidence type="ECO:0000259" key="16">
    <source>
        <dbReference type="Pfam" id="PF14849"/>
    </source>
</evidence>
<evidence type="ECO:0000256" key="13">
    <source>
        <dbReference type="HAMAP-Rule" id="MF_01810"/>
    </source>
</evidence>
<dbReference type="CDD" id="cd20070">
    <property type="entry name" value="5TM_YidC_Alb3"/>
    <property type="match status" value="1"/>
</dbReference>
<dbReference type="OrthoDB" id="9780552at2"/>
<comment type="caution">
    <text evidence="13">Lacks conserved residue(s) required for the propagation of feature annotation.</text>
</comment>
<dbReference type="InterPro" id="IPR028055">
    <property type="entry name" value="YidC/Oxa/ALB_C"/>
</dbReference>
<sequence>MTNSRNLILAAALSFMLLFGWDAVVRYLYPQPATPPATATAQASGQPDVGSPQPGDSPASVDTAKIAHSRAGGLMDPKQIALEKADLKTALASPDRIPIDAPRVAGSINLDTGTIDDLVLKDYRETVDKNSPPVRLFSPQGTPAQQFAEFSFLLNGKRLPAGKWQADGTRLTPTTPVTLHRQGPDGIGLSIKLSIDKDYMIHADQRVDNSGSTNAVVQPFALINRTDRNASQDLWIAHSGPIGMFNDAADYDVDYKDLGAGQVSSPTGKIGWMGFTDIYWLSALVPQAGAQAKADFRGLGDNLFRADLVYSPISVPAGRAASVTTQLFAGAKASDILSHYEKAGIPKFDLAIDWGWFRWFEQPFLWLLNQLFHLAGNFGVAIILLTVIVRGALFPIAQKQFASMAAMKAIQPRMKAIQEKYKDDKMKQQQEMQKLFKDEGVNPLAGCLPMLLQAPILFALYKVFVLAIEMRHQPFILWIRDLSAPDPATVLNLFGLLPFHPTGFLAIGVLALLLGFTMWLTFRLNPAPADPVQQKMFSIMPWMMMFVMAPFAAGLLLYWTTSNLLTIAQQKYLYSRHPQLRAAVEKERKAVKAAAD</sequence>
<dbReference type="Proteomes" id="UP000439780">
    <property type="component" value="Unassembled WGS sequence"/>
</dbReference>
<evidence type="ECO:0000256" key="2">
    <source>
        <dbReference type="ARBA" id="ARBA00010527"/>
    </source>
</evidence>
<comment type="similarity">
    <text evidence="2 13">Belongs to the OXA1/ALB3/YidC family. Type 1 subfamily.</text>
</comment>
<keyword evidence="18" id="KW-1185">Reference proteome</keyword>
<reference evidence="17 18" key="1">
    <citation type="submission" date="2019-12" db="EMBL/GenBank/DDBJ databases">
        <title>Genomic-based taxomic classification of the family Erythrobacteraceae.</title>
        <authorList>
            <person name="Xu L."/>
        </authorList>
    </citation>
    <scope>NUCLEOTIDE SEQUENCE [LARGE SCALE GENOMIC DNA]</scope>
    <source>
        <strain evidence="17 18">KEMB 9005-328</strain>
    </source>
</reference>
<dbReference type="HAMAP" id="MF_01810">
    <property type="entry name" value="YidC_type1"/>
    <property type="match status" value="1"/>
</dbReference>
<comment type="subunit">
    <text evidence="13">Interacts with the Sec translocase complex via SecD. Specifically interacts with transmembrane segments of nascent integral membrane proteins during membrane integration.</text>
</comment>
<feature type="transmembrane region" description="Helical" evidence="13">
    <location>
        <begin position="371"/>
        <end position="393"/>
    </location>
</feature>
<keyword evidence="7 13" id="KW-0653">Protein transport</keyword>
<evidence type="ECO:0000256" key="9">
    <source>
        <dbReference type="ARBA" id="ARBA00023136"/>
    </source>
</evidence>
<keyword evidence="10 13" id="KW-0143">Chaperone</keyword>
<dbReference type="Gene3D" id="2.70.98.90">
    <property type="match status" value="1"/>
</dbReference>
<dbReference type="CDD" id="cd19961">
    <property type="entry name" value="EcYidC-like_peri"/>
    <property type="match status" value="1"/>
</dbReference>
<evidence type="ECO:0000256" key="11">
    <source>
        <dbReference type="ARBA" id="ARBA00033245"/>
    </source>
</evidence>
<accession>A0A845AGT7</accession>
<gene>
    <name evidence="13 17" type="primary">yidC</name>
    <name evidence="17" type="ORF">GRI58_04905</name>
</gene>
<dbReference type="PANTHER" id="PTHR12428:SF65">
    <property type="entry name" value="CYTOCHROME C OXIDASE ASSEMBLY PROTEIN COX18, MITOCHONDRIAL"/>
    <property type="match status" value="1"/>
</dbReference>
<protein>
    <recommendedName>
        <fullName evidence="3 13">Membrane protein insertase YidC</fullName>
    </recommendedName>
    <alternativeName>
        <fullName evidence="12 13">Foldase YidC</fullName>
    </alternativeName>
    <alternativeName>
        <fullName evidence="11 13">Membrane integrase YidC</fullName>
    </alternativeName>
    <alternativeName>
        <fullName evidence="13">Membrane protein YidC</fullName>
    </alternativeName>
</protein>
<dbReference type="PRINTS" id="PR01900">
    <property type="entry name" value="YIDCPROTEIN"/>
</dbReference>
<dbReference type="NCBIfam" id="TIGR03593">
    <property type="entry name" value="yidC_nterm"/>
    <property type="match status" value="1"/>
</dbReference>
<dbReference type="InterPro" id="IPR038221">
    <property type="entry name" value="YidC_periplasmic_sf"/>
</dbReference>
<dbReference type="RefSeq" id="WP_160752469.1">
    <property type="nucleotide sequence ID" value="NZ_WTYA01000003.1"/>
</dbReference>
<feature type="domain" description="Membrane insertase YidC/Oxa/ALB C-terminal" evidence="15">
    <location>
        <begin position="378"/>
        <end position="574"/>
    </location>
</feature>
<keyword evidence="4 13" id="KW-0813">Transport</keyword>
<feature type="domain" description="Membrane insertase YidC N-terminal" evidence="16">
    <location>
        <begin position="96"/>
        <end position="367"/>
    </location>
</feature>
<dbReference type="GO" id="GO:0032977">
    <property type="term" value="F:membrane insertase activity"/>
    <property type="evidence" value="ECO:0007669"/>
    <property type="project" value="InterPro"/>
</dbReference>
<dbReference type="GO" id="GO:0051205">
    <property type="term" value="P:protein insertion into membrane"/>
    <property type="evidence" value="ECO:0007669"/>
    <property type="project" value="TreeGrafter"/>
</dbReference>
<dbReference type="AlphaFoldDB" id="A0A845AGT7"/>
<dbReference type="NCBIfam" id="TIGR03592">
    <property type="entry name" value="yidC_oxa1_cterm"/>
    <property type="match status" value="1"/>
</dbReference>
<dbReference type="NCBIfam" id="NF002353">
    <property type="entry name" value="PRK01318.1-4"/>
    <property type="match status" value="1"/>
</dbReference>
<evidence type="ECO:0000313" key="17">
    <source>
        <dbReference type="EMBL" id="MXP28161.1"/>
    </source>
</evidence>
<evidence type="ECO:0000256" key="8">
    <source>
        <dbReference type="ARBA" id="ARBA00022989"/>
    </source>
</evidence>
<proteinExistence type="inferred from homology"/>
<evidence type="ECO:0000256" key="10">
    <source>
        <dbReference type="ARBA" id="ARBA00023186"/>
    </source>
</evidence>
<evidence type="ECO:0000256" key="12">
    <source>
        <dbReference type="ARBA" id="ARBA00033342"/>
    </source>
</evidence>
<comment type="function">
    <text evidence="13">Required for the insertion and/or proper folding and/or complex formation of integral membrane proteins into the membrane. Involved in integration of membrane proteins that insert both dependently and independently of the Sec translocase complex, as well as at least some lipoproteins. Aids folding of multispanning membrane proteins.</text>
</comment>
<dbReference type="GO" id="GO:0015031">
    <property type="term" value="P:protein transport"/>
    <property type="evidence" value="ECO:0007669"/>
    <property type="project" value="UniProtKB-KW"/>
</dbReference>
<evidence type="ECO:0000313" key="18">
    <source>
        <dbReference type="Proteomes" id="UP000439780"/>
    </source>
</evidence>
<dbReference type="Pfam" id="PF14849">
    <property type="entry name" value="YidC_periplas"/>
    <property type="match status" value="1"/>
</dbReference>
<evidence type="ECO:0000256" key="4">
    <source>
        <dbReference type="ARBA" id="ARBA00022448"/>
    </source>
</evidence>
<evidence type="ECO:0000259" key="15">
    <source>
        <dbReference type="Pfam" id="PF02096"/>
    </source>
</evidence>
<evidence type="ECO:0000256" key="3">
    <source>
        <dbReference type="ARBA" id="ARBA00015325"/>
    </source>
</evidence>
<dbReference type="PRINTS" id="PR00701">
    <property type="entry name" value="60KDINNERMP"/>
</dbReference>
<name>A0A845AGT7_9SPHN</name>
<dbReference type="InterPro" id="IPR019998">
    <property type="entry name" value="Membr_insert_YidC"/>
</dbReference>
<organism evidence="17 18">
    <name type="scientific">Qipengyuania algicida</name>
    <dbReference type="NCBI Taxonomy" id="1836209"/>
    <lineage>
        <taxon>Bacteria</taxon>
        <taxon>Pseudomonadati</taxon>
        <taxon>Pseudomonadota</taxon>
        <taxon>Alphaproteobacteria</taxon>
        <taxon>Sphingomonadales</taxon>
        <taxon>Erythrobacteraceae</taxon>
        <taxon>Qipengyuania</taxon>
    </lineage>
</organism>
<feature type="region of interest" description="Disordered" evidence="14">
    <location>
        <begin position="35"/>
        <end position="61"/>
    </location>
</feature>
<dbReference type="Pfam" id="PF02096">
    <property type="entry name" value="60KD_IMP"/>
    <property type="match status" value="1"/>
</dbReference>
<dbReference type="InterPro" id="IPR001708">
    <property type="entry name" value="YidC/ALB3/OXA1/COX18"/>
</dbReference>
<feature type="transmembrane region" description="Helical" evidence="13">
    <location>
        <begin position="542"/>
        <end position="560"/>
    </location>
</feature>
<comment type="caution">
    <text evidence="17">The sequence shown here is derived from an EMBL/GenBank/DDBJ whole genome shotgun (WGS) entry which is preliminary data.</text>
</comment>
<dbReference type="InterPro" id="IPR028053">
    <property type="entry name" value="Membr_insert_YidC_N"/>
</dbReference>
<evidence type="ECO:0000256" key="6">
    <source>
        <dbReference type="ARBA" id="ARBA00022692"/>
    </source>
</evidence>
<comment type="subcellular location">
    <subcellularLocation>
        <location evidence="1">Cell inner membrane</location>
        <topology evidence="1">Multi-pass membrane protein</topology>
    </subcellularLocation>
    <subcellularLocation>
        <location evidence="13">Cell membrane</location>
        <topology evidence="13">Multi-pass membrane protein</topology>
    </subcellularLocation>
</comment>
<dbReference type="InterPro" id="IPR047196">
    <property type="entry name" value="YidC_ALB_C"/>
</dbReference>
<feature type="compositionally biased region" description="Low complexity" evidence="14">
    <location>
        <begin position="36"/>
        <end position="47"/>
    </location>
</feature>
<evidence type="ECO:0000256" key="5">
    <source>
        <dbReference type="ARBA" id="ARBA00022475"/>
    </source>
</evidence>
<keyword evidence="5 13" id="KW-1003">Cell membrane</keyword>
<evidence type="ECO:0000256" key="7">
    <source>
        <dbReference type="ARBA" id="ARBA00022927"/>
    </source>
</evidence>
<evidence type="ECO:0000256" key="14">
    <source>
        <dbReference type="SAM" id="MobiDB-lite"/>
    </source>
</evidence>
<keyword evidence="9 13" id="KW-0472">Membrane</keyword>
<dbReference type="EMBL" id="WTYA01000003">
    <property type="protein sequence ID" value="MXP28161.1"/>
    <property type="molecule type" value="Genomic_DNA"/>
</dbReference>
<evidence type="ECO:0000256" key="1">
    <source>
        <dbReference type="ARBA" id="ARBA00004429"/>
    </source>
</evidence>
<dbReference type="GO" id="GO:0005886">
    <property type="term" value="C:plasma membrane"/>
    <property type="evidence" value="ECO:0007669"/>
    <property type="project" value="UniProtKB-SubCell"/>
</dbReference>